<reference evidence="1 2" key="1">
    <citation type="journal article" date="2013" name="Genome Announc.">
        <title>Genome Sequence of the Polycyclic Aromatic Hydrocarbon-Degrading Bacterium Strain Marinobacter nanhaiticus D15-8WT.</title>
        <authorList>
            <person name="Cui Z."/>
            <person name="Gao W."/>
            <person name="Li Q."/>
            <person name="Xu G."/>
            <person name="Zheng L."/>
        </authorList>
    </citation>
    <scope>NUCLEOTIDE SEQUENCE [LARGE SCALE GENOMIC DNA]</scope>
    <source>
        <strain evidence="1 2">D15-8W</strain>
    </source>
</reference>
<dbReference type="Proteomes" id="UP000013165">
    <property type="component" value="Unassembled WGS sequence"/>
</dbReference>
<comment type="caution">
    <text evidence="1">The sequence shown here is derived from an EMBL/GenBank/DDBJ whole genome shotgun (WGS) entry which is preliminary data.</text>
</comment>
<gene>
    <name evidence="1" type="ORF">J057_22940</name>
</gene>
<evidence type="ECO:0000313" key="2">
    <source>
        <dbReference type="Proteomes" id="UP000013165"/>
    </source>
</evidence>
<proteinExistence type="predicted"/>
<protein>
    <submittedName>
        <fullName evidence="1">Uncharacterized protein</fullName>
    </submittedName>
</protein>
<evidence type="ECO:0000313" key="1">
    <source>
        <dbReference type="EMBL" id="ENO14300.1"/>
    </source>
</evidence>
<name>N6VVU0_9GAMM</name>
<dbReference type="STRING" id="626887.J057_22940"/>
<accession>N6VVU0</accession>
<dbReference type="HOGENOM" id="CLU_2409788_0_0_6"/>
<dbReference type="EMBL" id="APLQ01000014">
    <property type="protein sequence ID" value="ENO14300.1"/>
    <property type="molecule type" value="Genomic_DNA"/>
</dbReference>
<dbReference type="AlphaFoldDB" id="N6VVU0"/>
<organism evidence="1 2">
    <name type="scientific">Marinobacter nanhaiticus D15-8W</name>
    <dbReference type="NCBI Taxonomy" id="626887"/>
    <lineage>
        <taxon>Bacteria</taxon>
        <taxon>Pseudomonadati</taxon>
        <taxon>Pseudomonadota</taxon>
        <taxon>Gammaproteobacteria</taxon>
        <taxon>Pseudomonadales</taxon>
        <taxon>Marinobacteraceae</taxon>
        <taxon>Marinobacter</taxon>
    </lineage>
</organism>
<keyword evidence="2" id="KW-1185">Reference proteome</keyword>
<sequence length="92" mass="10711">MTVFLADQLAGVWCDDRRLEREAAKRLNVEALSFELKLYDIFVTSTLSIGSHYVNMVHLELITKRNKEVFMYDESLFGGSYNILDVLQNYEL</sequence>